<evidence type="ECO:0000313" key="1">
    <source>
        <dbReference type="EMBL" id="JAD33132.1"/>
    </source>
</evidence>
<dbReference type="AlphaFoldDB" id="A0A0A8ZE63"/>
<accession>A0A0A8ZE63</accession>
<reference evidence="1" key="1">
    <citation type="submission" date="2014-09" db="EMBL/GenBank/DDBJ databases">
        <authorList>
            <person name="Magalhaes I.L.F."/>
            <person name="Oliveira U."/>
            <person name="Santos F.R."/>
            <person name="Vidigal T.H.D.A."/>
            <person name="Brescovit A.D."/>
            <person name="Santos A.J."/>
        </authorList>
    </citation>
    <scope>NUCLEOTIDE SEQUENCE</scope>
    <source>
        <tissue evidence="1">Shoot tissue taken approximately 20 cm above the soil surface</tissue>
    </source>
</reference>
<reference evidence="1" key="2">
    <citation type="journal article" date="2015" name="Data Brief">
        <title>Shoot transcriptome of the giant reed, Arundo donax.</title>
        <authorList>
            <person name="Barrero R.A."/>
            <person name="Guerrero F.D."/>
            <person name="Moolhuijzen P."/>
            <person name="Goolsby J.A."/>
            <person name="Tidwell J."/>
            <person name="Bellgard S.E."/>
            <person name="Bellgard M.I."/>
        </authorList>
    </citation>
    <scope>NUCLEOTIDE SEQUENCE</scope>
    <source>
        <tissue evidence="1">Shoot tissue taken approximately 20 cm above the soil surface</tissue>
    </source>
</reference>
<proteinExistence type="predicted"/>
<dbReference type="EMBL" id="GBRH01264763">
    <property type="protein sequence ID" value="JAD33132.1"/>
    <property type="molecule type" value="Transcribed_RNA"/>
</dbReference>
<organism evidence="1">
    <name type="scientific">Arundo donax</name>
    <name type="common">Giant reed</name>
    <name type="synonym">Donax arundinaceus</name>
    <dbReference type="NCBI Taxonomy" id="35708"/>
    <lineage>
        <taxon>Eukaryota</taxon>
        <taxon>Viridiplantae</taxon>
        <taxon>Streptophyta</taxon>
        <taxon>Embryophyta</taxon>
        <taxon>Tracheophyta</taxon>
        <taxon>Spermatophyta</taxon>
        <taxon>Magnoliopsida</taxon>
        <taxon>Liliopsida</taxon>
        <taxon>Poales</taxon>
        <taxon>Poaceae</taxon>
        <taxon>PACMAD clade</taxon>
        <taxon>Arundinoideae</taxon>
        <taxon>Arundineae</taxon>
        <taxon>Arundo</taxon>
    </lineage>
</organism>
<sequence>MNCQIHPQQPNIPFPILQI</sequence>
<protein>
    <submittedName>
        <fullName evidence="1">Uncharacterized protein</fullName>
    </submittedName>
</protein>
<name>A0A0A8ZE63_ARUDO</name>